<proteinExistence type="predicted"/>
<sequence length="215" mass="23795">MEITYLGHSSFRLRGKSSSLITDPYDPKMVGFKYSGVSADIVTISHNHDDHNKADLVKDVQKIISGPGEYEVRGVSIIGVPSYHDNKKGEIRGKNTVYIIEMDNLRIVHLGDLGHTLPEDTLEDLGTVDVLLIPVGGEYTIGPSEAAELVRSIEPLITIPMHYHLPGINEGAFGKLAKIDDFLKDVGLTSEVMDKFSIKKEDLQTEQKVVVLERK</sequence>
<dbReference type="PANTHER" id="PTHR42967">
    <property type="entry name" value="METAL DEPENDENT HYDROLASE"/>
    <property type="match status" value="1"/>
</dbReference>
<protein>
    <recommendedName>
        <fullName evidence="3">Lactamase</fullName>
    </recommendedName>
</protein>
<dbReference type="Pfam" id="PF13483">
    <property type="entry name" value="Lactamase_B_3"/>
    <property type="match status" value="1"/>
</dbReference>
<dbReference type="EMBL" id="MGGR01000040">
    <property type="protein sequence ID" value="OGM31768.1"/>
    <property type="molecule type" value="Genomic_DNA"/>
</dbReference>
<organism evidence="1 2">
    <name type="scientific">Candidatus Woesebacteria bacterium RIFCSPHIGHO2_02_FULL_39_13</name>
    <dbReference type="NCBI Taxonomy" id="1802505"/>
    <lineage>
        <taxon>Bacteria</taxon>
        <taxon>Candidatus Woeseibacteriota</taxon>
    </lineage>
</organism>
<gene>
    <name evidence="1" type="ORF">A3D01_04350</name>
</gene>
<dbReference type="Gene3D" id="3.60.15.10">
    <property type="entry name" value="Ribonuclease Z/Hydroxyacylglutathione hydrolase-like"/>
    <property type="match status" value="1"/>
</dbReference>
<comment type="caution">
    <text evidence="1">The sequence shown here is derived from an EMBL/GenBank/DDBJ whole genome shotgun (WGS) entry which is preliminary data.</text>
</comment>
<accession>A0A1F7YYH0</accession>
<evidence type="ECO:0008006" key="3">
    <source>
        <dbReference type="Google" id="ProtNLM"/>
    </source>
</evidence>
<dbReference type="PANTHER" id="PTHR42967:SF1">
    <property type="entry name" value="MBL FOLD METALLO-HYDROLASE"/>
    <property type="match status" value="1"/>
</dbReference>
<reference evidence="1 2" key="1">
    <citation type="journal article" date="2016" name="Nat. Commun.">
        <title>Thousands of microbial genomes shed light on interconnected biogeochemical processes in an aquifer system.</title>
        <authorList>
            <person name="Anantharaman K."/>
            <person name="Brown C.T."/>
            <person name="Hug L.A."/>
            <person name="Sharon I."/>
            <person name="Castelle C.J."/>
            <person name="Probst A.J."/>
            <person name="Thomas B.C."/>
            <person name="Singh A."/>
            <person name="Wilkins M.J."/>
            <person name="Karaoz U."/>
            <person name="Brodie E.L."/>
            <person name="Williams K.H."/>
            <person name="Hubbard S.S."/>
            <person name="Banfield J.F."/>
        </authorList>
    </citation>
    <scope>NUCLEOTIDE SEQUENCE [LARGE SCALE GENOMIC DNA]</scope>
</reference>
<dbReference type="Proteomes" id="UP000177169">
    <property type="component" value="Unassembled WGS sequence"/>
</dbReference>
<evidence type="ECO:0000313" key="1">
    <source>
        <dbReference type="EMBL" id="OGM31768.1"/>
    </source>
</evidence>
<name>A0A1F7YYH0_9BACT</name>
<dbReference type="AlphaFoldDB" id="A0A1F7YYH0"/>
<dbReference type="InterPro" id="IPR036866">
    <property type="entry name" value="RibonucZ/Hydroxyglut_hydro"/>
</dbReference>
<dbReference type="SUPFAM" id="SSF56281">
    <property type="entry name" value="Metallo-hydrolase/oxidoreductase"/>
    <property type="match status" value="1"/>
</dbReference>
<evidence type="ECO:0000313" key="2">
    <source>
        <dbReference type="Proteomes" id="UP000177169"/>
    </source>
</evidence>